<feature type="region of interest" description="Disordered" evidence="1">
    <location>
        <begin position="99"/>
        <end position="119"/>
    </location>
</feature>
<name>A0ABW9HJC9_9ACTN</name>
<evidence type="ECO:0000256" key="1">
    <source>
        <dbReference type="SAM" id="MobiDB-lite"/>
    </source>
</evidence>
<dbReference type="Proteomes" id="UP001631957">
    <property type="component" value="Unassembled WGS sequence"/>
</dbReference>
<gene>
    <name evidence="3" type="ORF">ACKI18_01215</name>
</gene>
<comment type="caution">
    <text evidence="3">The sequence shown here is derived from an EMBL/GenBank/DDBJ whole genome shotgun (WGS) entry which is preliminary data.</text>
</comment>
<dbReference type="EMBL" id="JBJVNI010000001">
    <property type="protein sequence ID" value="MFM9607324.1"/>
    <property type="molecule type" value="Genomic_DNA"/>
</dbReference>
<keyword evidence="4" id="KW-1185">Reference proteome</keyword>
<feature type="chain" id="PRO_5045578105" description="Secreted protein" evidence="2">
    <location>
        <begin position="23"/>
        <end position="284"/>
    </location>
</feature>
<dbReference type="RefSeq" id="WP_409120106.1">
    <property type="nucleotide sequence ID" value="NZ_JBJVNI010000001.1"/>
</dbReference>
<proteinExistence type="predicted"/>
<evidence type="ECO:0000313" key="4">
    <source>
        <dbReference type="Proteomes" id="UP001631957"/>
    </source>
</evidence>
<protein>
    <recommendedName>
        <fullName evidence="5">Secreted protein</fullName>
    </recommendedName>
</protein>
<accession>A0ABW9HJC9</accession>
<feature type="compositionally biased region" description="Low complexity" evidence="1">
    <location>
        <begin position="99"/>
        <end position="118"/>
    </location>
</feature>
<organism evidence="3 4">
    <name type="scientific">Streptomyces niveiscabiei</name>
    <dbReference type="NCBI Taxonomy" id="164115"/>
    <lineage>
        <taxon>Bacteria</taxon>
        <taxon>Bacillati</taxon>
        <taxon>Actinomycetota</taxon>
        <taxon>Actinomycetes</taxon>
        <taxon>Kitasatosporales</taxon>
        <taxon>Streptomycetaceae</taxon>
        <taxon>Streptomyces</taxon>
    </lineage>
</organism>
<sequence length="284" mass="31514">MILALVLAAGAAAWVFSSRTEATPPRRTAPSTAELAERLPFFGILYARTASEVHVAEAQRQLGIDCMTRHGFTYRPAPVAGAAGPVQDRPTAFGLESLTAPRPAASSPAPTEESPDPAFTRALFGDPDERISAAGKTIRVSRPADGCLAEAEKRLLGADRLRWLQLRIQLGDGEKEARQQLDKDPRFRTATDRWRRCLHTAGYDHKDPVALMYSLPRGTDPARSPLVRADLRCKQDTDYLTTAYTRLEAAQTTWLRQHSTLLTEWKTLQLRRQDNARQVLGTDR</sequence>
<evidence type="ECO:0000256" key="2">
    <source>
        <dbReference type="SAM" id="SignalP"/>
    </source>
</evidence>
<keyword evidence="2" id="KW-0732">Signal</keyword>
<reference evidence="3 4" key="1">
    <citation type="submission" date="2024-12" db="EMBL/GenBank/DDBJ databases">
        <title>Forecasting of Potato common scab and diversities of Pathogenic streptomyces spp. in china.</title>
        <authorList>
            <person name="Handique U."/>
            <person name="Wu J."/>
        </authorList>
    </citation>
    <scope>NUCLEOTIDE SEQUENCE [LARGE SCALE GENOMIC DNA]</scope>
    <source>
        <strain evidence="3 4">ZRIMU1530</strain>
    </source>
</reference>
<evidence type="ECO:0000313" key="3">
    <source>
        <dbReference type="EMBL" id="MFM9607324.1"/>
    </source>
</evidence>
<feature type="signal peptide" evidence="2">
    <location>
        <begin position="1"/>
        <end position="22"/>
    </location>
</feature>
<evidence type="ECO:0008006" key="5">
    <source>
        <dbReference type="Google" id="ProtNLM"/>
    </source>
</evidence>